<feature type="non-terminal residue" evidence="1">
    <location>
        <position position="260"/>
    </location>
</feature>
<organism evidence="1">
    <name type="scientific">marine sediment metagenome</name>
    <dbReference type="NCBI Taxonomy" id="412755"/>
    <lineage>
        <taxon>unclassified sequences</taxon>
        <taxon>metagenomes</taxon>
        <taxon>ecological metagenomes</taxon>
    </lineage>
</organism>
<evidence type="ECO:0000313" key="1">
    <source>
        <dbReference type="EMBL" id="GAG27882.1"/>
    </source>
</evidence>
<dbReference type="AlphaFoldDB" id="X0WXF2"/>
<accession>X0WXF2</accession>
<proteinExistence type="predicted"/>
<comment type="caution">
    <text evidence="1">The sequence shown here is derived from an EMBL/GenBank/DDBJ whole genome shotgun (WGS) entry which is preliminary data.</text>
</comment>
<reference evidence="1" key="1">
    <citation type="journal article" date="2014" name="Front. Microbiol.">
        <title>High frequency of phylogenetically diverse reductive dehalogenase-homologous genes in deep subseafloor sedimentary metagenomes.</title>
        <authorList>
            <person name="Kawai M."/>
            <person name="Futagami T."/>
            <person name="Toyoda A."/>
            <person name="Takaki Y."/>
            <person name="Nishi S."/>
            <person name="Hori S."/>
            <person name="Arai W."/>
            <person name="Tsubouchi T."/>
            <person name="Morono Y."/>
            <person name="Uchiyama I."/>
            <person name="Ito T."/>
            <person name="Fujiyama A."/>
            <person name="Inagaki F."/>
            <person name="Takami H."/>
        </authorList>
    </citation>
    <scope>NUCLEOTIDE SEQUENCE</scope>
    <source>
        <strain evidence="1">Expedition CK06-06</strain>
    </source>
</reference>
<protein>
    <submittedName>
        <fullName evidence="1">Uncharacterized protein</fullName>
    </submittedName>
</protein>
<gene>
    <name evidence="1" type="ORF">S01H1_52212</name>
</gene>
<sequence>TLNSDTFTVTKVYSDASSDPQVGVSLACDEGGPPVTVTDSPQTTTGLTADFTVTGWTDATQVVCTATETSVPPGYNSSGTCAAALSPAGGCTITNTLNSGTFTVTKQYSDASTDPQVEVSLACVEGGSPVTVTDSPQTTTGLTANFTVTGWTDATQVTCTATETSVPPGYSSSGTCAAALSPTGACTIVNTLNTGTFTVTKVYSDASSDPQVEVSLDCDESGSPVTVTDSPQTTTGLTADFTVTGWTDATQVTCTATETS</sequence>
<dbReference type="EMBL" id="BARS01033742">
    <property type="protein sequence ID" value="GAG27882.1"/>
    <property type="molecule type" value="Genomic_DNA"/>
</dbReference>
<feature type="non-terminal residue" evidence="1">
    <location>
        <position position="1"/>
    </location>
</feature>
<name>X0WXF2_9ZZZZ</name>